<dbReference type="GO" id="GO:0009055">
    <property type="term" value="F:electron transfer activity"/>
    <property type="evidence" value="ECO:0007669"/>
    <property type="project" value="InterPro"/>
</dbReference>
<comment type="caution">
    <text evidence="2">The sequence shown here is derived from an EMBL/GenBank/DDBJ whole genome shotgun (WGS) entry which is preliminary data.</text>
</comment>
<gene>
    <name evidence="2" type="ORF">LPC04_17005</name>
</gene>
<dbReference type="SUPFAM" id="SSF47175">
    <property type="entry name" value="Cytochromes"/>
    <property type="match status" value="1"/>
</dbReference>
<dbReference type="Proteomes" id="UP001139353">
    <property type="component" value="Unassembled WGS sequence"/>
</dbReference>
<dbReference type="Gene3D" id="1.20.120.10">
    <property type="entry name" value="Cytochrome c/b562"/>
    <property type="match status" value="1"/>
</dbReference>
<name>A0A9X2C1B6_9BURK</name>
<dbReference type="Pfam" id="PF01322">
    <property type="entry name" value="Cytochrom_C_2"/>
    <property type="match status" value="1"/>
</dbReference>
<dbReference type="GO" id="GO:0022900">
    <property type="term" value="P:electron transport chain"/>
    <property type="evidence" value="ECO:0007669"/>
    <property type="project" value="InterPro"/>
</dbReference>
<dbReference type="AlphaFoldDB" id="A0A9X2C1B6"/>
<dbReference type="InterPro" id="IPR010980">
    <property type="entry name" value="Cyt_c/b562"/>
</dbReference>
<dbReference type="InterPro" id="IPR002321">
    <property type="entry name" value="Cyt_c_II"/>
</dbReference>
<dbReference type="GO" id="GO:0020037">
    <property type="term" value="F:heme binding"/>
    <property type="evidence" value="ECO:0007669"/>
    <property type="project" value="InterPro"/>
</dbReference>
<sequence length="125" mass="13176">MRRLIIAAAQLALAGGALCATFDVDGDLMRGIDDTAKSLDSNVAQKDAKAAAADARSLVDTFAHVESHYGEKPETADAAAFAHHTQELAAQSLKAIEANDFDAAGDAVARLTRSCKSCHEVYKKD</sequence>
<dbReference type="GO" id="GO:0005506">
    <property type="term" value="F:iron ion binding"/>
    <property type="evidence" value="ECO:0007669"/>
    <property type="project" value="InterPro"/>
</dbReference>
<dbReference type="EMBL" id="JAJLJH010000004">
    <property type="protein sequence ID" value="MCK9687406.1"/>
    <property type="molecule type" value="Genomic_DNA"/>
</dbReference>
<evidence type="ECO:0000313" key="3">
    <source>
        <dbReference type="Proteomes" id="UP001139353"/>
    </source>
</evidence>
<keyword evidence="3" id="KW-1185">Reference proteome</keyword>
<accession>A0A9X2C1B6</accession>
<feature type="signal peptide" evidence="1">
    <location>
        <begin position="1"/>
        <end position="19"/>
    </location>
</feature>
<feature type="chain" id="PRO_5040805796" evidence="1">
    <location>
        <begin position="20"/>
        <end position="125"/>
    </location>
</feature>
<reference evidence="2" key="1">
    <citation type="submission" date="2021-11" db="EMBL/GenBank/DDBJ databases">
        <title>BS-T2-15 a new species belonging to the Comamonadaceae family isolated from the soil of a French oak forest.</title>
        <authorList>
            <person name="Mieszkin S."/>
            <person name="Alain K."/>
        </authorList>
    </citation>
    <scope>NUCLEOTIDE SEQUENCE</scope>
    <source>
        <strain evidence="2">BS-T2-15</strain>
    </source>
</reference>
<organism evidence="2 3">
    <name type="scientific">Scleromatobacter humisilvae</name>
    <dbReference type="NCBI Taxonomy" id="2897159"/>
    <lineage>
        <taxon>Bacteria</taxon>
        <taxon>Pseudomonadati</taxon>
        <taxon>Pseudomonadota</taxon>
        <taxon>Betaproteobacteria</taxon>
        <taxon>Burkholderiales</taxon>
        <taxon>Sphaerotilaceae</taxon>
        <taxon>Scleromatobacter</taxon>
    </lineage>
</organism>
<protein>
    <submittedName>
        <fullName evidence="2">Cytochrome c</fullName>
    </submittedName>
</protein>
<proteinExistence type="predicted"/>
<keyword evidence="1" id="KW-0732">Signal</keyword>
<dbReference type="RefSeq" id="WP_275683444.1">
    <property type="nucleotide sequence ID" value="NZ_JAJLJH010000004.1"/>
</dbReference>
<evidence type="ECO:0000256" key="1">
    <source>
        <dbReference type="SAM" id="SignalP"/>
    </source>
</evidence>
<dbReference type="PROSITE" id="PS51009">
    <property type="entry name" value="CYTCII"/>
    <property type="match status" value="1"/>
</dbReference>
<evidence type="ECO:0000313" key="2">
    <source>
        <dbReference type="EMBL" id="MCK9687406.1"/>
    </source>
</evidence>